<dbReference type="GO" id="GO:0140096">
    <property type="term" value="F:catalytic activity, acting on a protein"/>
    <property type="evidence" value="ECO:0007669"/>
    <property type="project" value="UniProtKB-ARBA"/>
</dbReference>
<comment type="catalytic activity">
    <reaction evidence="12 13">
        <text>tRNA(Thr) + L-threonine + ATP = L-threonyl-tRNA(Thr) + AMP + diphosphate + H(+)</text>
        <dbReference type="Rhea" id="RHEA:24624"/>
        <dbReference type="Rhea" id="RHEA-COMP:9670"/>
        <dbReference type="Rhea" id="RHEA-COMP:9704"/>
        <dbReference type="ChEBI" id="CHEBI:15378"/>
        <dbReference type="ChEBI" id="CHEBI:30616"/>
        <dbReference type="ChEBI" id="CHEBI:33019"/>
        <dbReference type="ChEBI" id="CHEBI:57926"/>
        <dbReference type="ChEBI" id="CHEBI:78442"/>
        <dbReference type="ChEBI" id="CHEBI:78534"/>
        <dbReference type="ChEBI" id="CHEBI:456215"/>
        <dbReference type="EC" id="6.1.1.3"/>
    </reaction>
</comment>
<dbReference type="InterPro" id="IPR006195">
    <property type="entry name" value="aa-tRNA-synth_II"/>
</dbReference>
<dbReference type="GO" id="GO:0016740">
    <property type="term" value="F:transferase activity"/>
    <property type="evidence" value="ECO:0007669"/>
    <property type="project" value="UniProtKB-ARBA"/>
</dbReference>
<evidence type="ECO:0000256" key="13">
    <source>
        <dbReference type="HAMAP-Rule" id="MF_00184"/>
    </source>
</evidence>
<evidence type="ECO:0000256" key="1">
    <source>
        <dbReference type="ARBA" id="ARBA00008226"/>
    </source>
</evidence>
<evidence type="ECO:0000256" key="7">
    <source>
        <dbReference type="ARBA" id="ARBA00022833"/>
    </source>
</evidence>
<comment type="similarity">
    <text evidence="1 13">Belongs to the class-II aminoacyl-tRNA synthetase family.</text>
</comment>
<evidence type="ECO:0000259" key="15">
    <source>
        <dbReference type="PROSITE" id="PS51880"/>
    </source>
</evidence>
<keyword evidence="9 13" id="KW-0694">RNA-binding</keyword>
<dbReference type="GO" id="GO:0000049">
    <property type="term" value="F:tRNA binding"/>
    <property type="evidence" value="ECO:0007669"/>
    <property type="project" value="UniProtKB-KW"/>
</dbReference>
<dbReference type="Pfam" id="PF02824">
    <property type="entry name" value="TGS"/>
    <property type="match status" value="1"/>
</dbReference>
<evidence type="ECO:0000256" key="11">
    <source>
        <dbReference type="ARBA" id="ARBA00023146"/>
    </source>
</evidence>
<comment type="cofactor">
    <cofactor evidence="13">
        <name>Zn(2+)</name>
        <dbReference type="ChEBI" id="CHEBI:29105"/>
    </cofactor>
    <text evidence="13">Binds 1 zinc ion per subunit.</text>
</comment>
<dbReference type="RefSeq" id="WP_129030221.1">
    <property type="nucleotide sequence ID" value="NZ_AP026806.1"/>
</dbReference>
<dbReference type="NCBIfam" id="TIGR00418">
    <property type="entry name" value="thrS"/>
    <property type="match status" value="1"/>
</dbReference>
<evidence type="ECO:0000256" key="3">
    <source>
        <dbReference type="ARBA" id="ARBA00022555"/>
    </source>
</evidence>
<dbReference type="EC" id="6.1.1.3" evidence="13"/>
<sequence>MINITLKDGKVIEVEKGVKVSDIAMKISPALYKKAVGAKINGEIAELMTEIKEDSELEILTFDDEEGRKTVRHTSSHILAQAVKRLYPEAKLAIGPAIDNGFYYDFDIDFTFTPEMLEKIEKEMAKIVKENLEIERFELPREEAIKLVKDASEPYKVELIEDLPEGEVISFYKQGDFVDLCAGPHLPSTGKIKAIKLLSVAGAYWRGDEKNKMLQRIYGTAFLKKSELEAYLKMLEEAKRRDHRKLGKELDLFTINEEGPGFPFFHPKGMVVRNILENFWREKHTKAGYDEIRTPVILNEELWHRSGHWDHYKENMYFTKIDNENFAIKPMNCPGSILVYKSHLHSYKEFPMRLGELGLVHRHELSGALHGLMRVRCFTQDDAHIFMTKEQIKDEILNVIKLIDDFYKVFGFEYFVELSTRPEDSMGSDEDWEVATNGLKNALEGAGLEYKINEGDGAFYGPKIDFHLKDCIGRTWQCGTIQLDFQMPERFDLTYVGQDGEKHRPVMVHRVVFGSIERFIGILIEHFAGAFPTWLAPVQVKVMTITDSQKDYANKVVNDLKEKGIRVEFDDRNEKIGYKIREAQLQKVPYMIILGDKEVSENKVAVRSRKEGDLGAISLKEFVAKLNYEIDNRIVENSK</sequence>
<keyword evidence="3 13" id="KW-0820">tRNA-binding</keyword>
<dbReference type="InterPro" id="IPR012947">
    <property type="entry name" value="tRNA_SAD"/>
</dbReference>
<protein>
    <recommendedName>
        <fullName evidence="13">Threonine--tRNA ligase</fullName>
        <ecNumber evidence="13">6.1.1.3</ecNumber>
    </recommendedName>
    <alternativeName>
        <fullName evidence="13">Threonyl-tRNA synthetase</fullName>
        <shortName evidence="13">ThrRS</shortName>
    </alternativeName>
</protein>
<dbReference type="Gene3D" id="3.10.20.30">
    <property type="match status" value="1"/>
</dbReference>
<evidence type="ECO:0000313" key="16">
    <source>
        <dbReference type="EMBL" id="RXI48992.1"/>
    </source>
</evidence>
<feature type="domain" description="TGS" evidence="15">
    <location>
        <begin position="1"/>
        <end position="61"/>
    </location>
</feature>
<comment type="caution">
    <text evidence="13">Lacks conserved residue(s) required for the propagation of feature annotation.</text>
</comment>
<dbReference type="SUPFAM" id="SSF81271">
    <property type="entry name" value="TGS-like"/>
    <property type="match status" value="1"/>
</dbReference>
<feature type="domain" description="Aminoacyl-transfer RNA synthetases class-II family profile" evidence="14">
    <location>
        <begin position="266"/>
        <end position="532"/>
    </location>
</feature>
<evidence type="ECO:0000256" key="8">
    <source>
        <dbReference type="ARBA" id="ARBA00022840"/>
    </source>
</evidence>
<evidence type="ECO:0000256" key="5">
    <source>
        <dbReference type="ARBA" id="ARBA00022723"/>
    </source>
</evidence>
<dbReference type="FunFam" id="3.10.20.30:FF:000005">
    <property type="entry name" value="Threonine--tRNA ligase"/>
    <property type="match status" value="1"/>
</dbReference>
<keyword evidence="7 13" id="KW-0862">Zinc</keyword>
<keyword evidence="8 13" id="KW-0067">ATP-binding</keyword>
<dbReference type="Gene3D" id="3.30.930.10">
    <property type="entry name" value="Bira Bifunctional Protein, Domain 2"/>
    <property type="match status" value="1"/>
</dbReference>
<dbReference type="PANTHER" id="PTHR11451:SF44">
    <property type="entry name" value="THREONINE--TRNA LIGASE, CHLOROPLASTIC_MITOCHONDRIAL 2"/>
    <property type="match status" value="1"/>
</dbReference>
<evidence type="ECO:0000256" key="6">
    <source>
        <dbReference type="ARBA" id="ARBA00022741"/>
    </source>
</evidence>
<gene>
    <name evidence="13" type="primary">thrS</name>
    <name evidence="16" type="ORF">DP130_06160</name>
</gene>
<evidence type="ECO:0000256" key="9">
    <source>
        <dbReference type="ARBA" id="ARBA00022884"/>
    </source>
</evidence>
<dbReference type="InterPro" id="IPR018163">
    <property type="entry name" value="Thr/Ala-tRNA-synth_IIc_edit"/>
</dbReference>
<dbReference type="FunFam" id="3.30.980.10:FF:000005">
    <property type="entry name" value="Threonyl-tRNA synthetase, mitochondrial"/>
    <property type="match status" value="1"/>
</dbReference>
<dbReference type="GO" id="GO:0005737">
    <property type="term" value="C:cytoplasm"/>
    <property type="evidence" value="ECO:0007669"/>
    <property type="project" value="UniProtKB-SubCell"/>
</dbReference>
<feature type="binding site" evidence="13">
    <location>
        <position position="509"/>
    </location>
    <ligand>
        <name>Zn(2+)</name>
        <dbReference type="ChEBI" id="CHEBI:29105"/>
        <note>catalytic</note>
    </ligand>
</feature>
<dbReference type="GO" id="GO:0004829">
    <property type="term" value="F:threonine-tRNA ligase activity"/>
    <property type="evidence" value="ECO:0007669"/>
    <property type="project" value="UniProtKB-UniRule"/>
</dbReference>
<dbReference type="Pfam" id="PF07973">
    <property type="entry name" value="tRNA_SAD"/>
    <property type="match status" value="1"/>
</dbReference>
<dbReference type="PROSITE" id="PS50862">
    <property type="entry name" value="AA_TRNA_LIGASE_II"/>
    <property type="match status" value="1"/>
</dbReference>
<feature type="binding site" evidence="13">
    <location>
        <position position="333"/>
    </location>
    <ligand>
        <name>Zn(2+)</name>
        <dbReference type="ChEBI" id="CHEBI:29105"/>
        <note>catalytic</note>
    </ligand>
</feature>
<dbReference type="InterPro" id="IPR045864">
    <property type="entry name" value="aa-tRNA-synth_II/BPL/LPL"/>
</dbReference>
<dbReference type="InterPro" id="IPR004154">
    <property type="entry name" value="Anticodon-bd"/>
</dbReference>
<dbReference type="SMART" id="SM00863">
    <property type="entry name" value="tRNA_SAD"/>
    <property type="match status" value="1"/>
</dbReference>
<dbReference type="SUPFAM" id="SSF55186">
    <property type="entry name" value="ThrRS/AlaRS common domain"/>
    <property type="match status" value="1"/>
</dbReference>
<dbReference type="GO" id="GO:0006435">
    <property type="term" value="P:threonyl-tRNA aminoacylation"/>
    <property type="evidence" value="ECO:0007669"/>
    <property type="project" value="UniProtKB-UniRule"/>
</dbReference>
<evidence type="ECO:0000259" key="14">
    <source>
        <dbReference type="PROSITE" id="PS50862"/>
    </source>
</evidence>
<dbReference type="Pfam" id="PF03129">
    <property type="entry name" value="HGTP_anticodon"/>
    <property type="match status" value="1"/>
</dbReference>
<dbReference type="InterPro" id="IPR012676">
    <property type="entry name" value="TGS-like"/>
</dbReference>
<proteinExistence type="inferred from homology"/>
<dbReference type="PRINTS" id="PR01047">
    <property type="entry name" value="TRNASYNTHTHR"/>
</dbReference>
<feature type="binding site" evidence="13">
    <location>
        <position position="384"/>
    </location>
    <ligand>
        <name>Zn(2+)</name>
        <dbReference type="ChEBI" id="CHEBI:29105"/>
        <note>catalytic</note>
    </ligand>
</feature>
<dbReference type="FunFam" id="3.30.930.10:FF:000002">
    <property type="entry name" value="Threonine--tRNA ligase"/>
    <property type="match status" value="1"/>
</dbReference>
<keyword evidence="5 13" id="KW-0479">Metal-binding</keyword>
<dbReference type="EMBL" id="QMAP01000005">
    <property type="protein sequence ID" value="RXI48992.1"/>
    <property type="molecule type" value="Genomic_DNA"/>
</dbReference>
<keyword evidence="2 13" id="KW-0963">Cytoplasm</keyword>
<dbReference type="PROSITE" id="PS50890">
    <property type="entry name" value="PUA"/>
    <property type="match status" value="1"/>
</dbReference>
<dbReference type="SUPFAM" id="SSF55681">
    <property type="entry name" value="Class II aaRS and biotin synthetases"/>
    <property type="match status" value="1"/>
</dbReference>
<dbReference type="SUPFAM" id="SSF52954">
    <property type="entry name" value="Class II aaRS ABD-related"/>
    <property type="match status" value="1"/>
</dbReference>
<dbReference type="FunFam" id="3.40.50.800:FF:000001">
    <property type="entry name" value="Threonine--tRNA ligase"/>
    <property type="match status" value="1"/>
</dbReference>
<keyword evidence="6 13" id="KW-0547">Nucleotide-binding</keyword>
<keyword evidence="4 13" id="KW-0436">Ligase</keyword>
<dbReference type="GO" id="GO:0046872">
    <property type="term" value="F:metal ion binding"/>
    <property type="evidence" value="ECO:0007669"/>
    <property type="project" value="UniProtKB-KW"/>
</dbReference>
<comment type="caution">
    <text evidence="16">The sequence shown here is derived from an EMBL/GenBank/DDBJ whole genome shotgun (WGS) entry which is preliminary data.</text>
</comment>
<dbReference type="GO" id="GO:0005524">
    <property type="term" value="F:ATP binding"/>
    <property type="evidence" value="ECO:0007669"/>
    <property type="project" value="UniProtKB-UniRule"/>
</dbReference>
<keyword evidence="10 13" id="KW-0648">Protein biosynthesis</keyword>
<comment type="subunit">
    <text evidence="13">Homodimer.</text>
</comment>
<keyword evidence="11 13" id="KW-0030">Aminoacyl-tRNA synthetase</keyword>
<reference evidence="16 17" key="1">
    <citation type="submission" date="2018-06" db="EMBL/GenBank/DDBJ databases">
        <title>Genome conservation of Clostridium tetani.</title>
        <authorList>
            <person name="Bruggemann H."/>
            <person name="Popoff M.R."/>
        </authorList>
    </citation>
    <scope>NUCLEOTIDE SEQUENCE [LARGE SCALE GENOMIC DNA]</scope>
    <source>
        <strain evidence="16 17">2017.061</strain>
    </source>
</reference>
<dbReference type="Pfam" id="PF00587">
    <property type="entry name" value="tRNA-synt_2b"/>
    <property type="match status" value="1"/>
</dbReference>
<dbReference type="Gene3D" id="3.40.50.800">
    <property type="entry name" value="Anticodon-binding domain"/>
    <property type="match status" value="1"/>
</dbReference>
<comment type="subcellular location">
    <subcellularLocation>
        <location evidence="13">Cytoplasm</location>
    </subcellularLocation>
</comment>
<dbReference type="InterPro" id="IPR002320">
    <property type="entry name" value="Thr-tRNA-ligase_IIa"/>
</dbReference>
<name>A0A4Q0VDP9_CLOTA</name>
<organism evidence="16 17">
    <name type="scientific">Clostridium tetani</name>
    <dbReference type="NCBI Taxonomy" id="1513"/>
    <lineage>
        <taxon>Bacteria</taxon>
        <taxon>Bacillati</taxon>
        <taxon>Bacillota</taxon>
        <taxon>Clostridia</taxon>
        <taxon>Eubacteriales</taxon>
        <taxon>Clostridiaceae</taxon>
        <taxon>Clostridium</taxon>
    </lineage>
</organism>
<dbReference type="InterPro" id="IPR004095">
    <property type="entry name" value="TGS"/>
</dbReference>
<dbReference type="AlphaFoldDB" id="A0A4Q0VDP9"/>
<dbReference type="Gene3D" id="3.30.980.10">
    <property type="entry name" value="Threonyl-trna Synthetase, Chain A, domain 2"/>
    <property type="match status" value="1"/>
</dbReference>
<dbReference type="FunFam" id="3.30.54.20:FF:000002">
    <property type="entry name" value="Threonine--tRNA ligase"/>
    <property type="match status" value="1"/>
</dbReference>
<evidence type="ECO:0000256" key="2">
    <source>
        <dbReference type="ARBA" id="ARBA00022490"/>
    </source>
</evidence>
<evidence type="ECO:0000313" key="17">
    <source>
        <dbReference type="Proteomes" id="UP000290921"/>
    </source>
</evidence>
<dbReference type="HAMAP" id="MF_00184">
    <property type="entry name" value="Thr_tRNA_synth"/>
    <property type="match status" value="1"/>
</dbReference>
<evidence type="ECO:0000256" key="12">
    <source>
        <dbReference type="ARBA" id="ARBA00049515"/>
    </source>
</evidence>
<dbReference type="Gene3D" id="3.30.54.20">
    <property type="match status" value="1"/>
</dbReference>
<dbReference type="CDD" id="cd00771">
    <property type="entry name" value="ThrRS_core"/>
    <property type="match status" value="1"/>
</dbReference>
<accession>A0A4Q0VDP9</accession>
<dbReference type="InterPro" id="IPR047246">
    <property type="entry name" value="ThrRS_anticodon"/>
</dbReference>
<evidence type="ECO:0000256" key="4">
    <source>
        <dbReference type="ARBA" id="ARBA00022598"/>
    </source>
</evidence>
<dbReference type="InterPro" id="IPR036621">
    <property type="entry name" value="Anticodon-bd_dom_sf"/>
</dbReference>
<dbReference type="CDD" id="cd00860">
    <property type="entry name" value="ThrRS_anticodon"/>
    <property type="match status" value="1"/>
</dbReference>
<dbReference type="InterPro" id="IPR012675">
    <property type="entry name" value="Beta-grasp_dom_sf"/>
</dbReference>
<dbReference type="CDD" id="cd01667">
    <property type="entry name" value="TGS_ThrRS"/>
    <property type="match status" value="1"/>
</dbReference>
<dbReference type="PROSITE" id="PS51880">
    <property type="entry name" value="TGS"/>
    <property type="match status" value="1"/>
</dbReference>
<dbReference type="Proteomes" id="UP000290921">
    <property type="component" value="Unassembled WGS sequence"/>
</dbReference>
<dbReference type="InterPro" id="IPR002314">
    <property type="entry name" value="aa-tRNA-synt_IIb"/>
</dbReference>
<dbReference type="PANTHER" id="PTHR11451">
    <property type="entry name" value="THREONINE-TRNA LIGASE"/>
    <property type="match status" value="1"/>
</dbReference>
<evidence type="ECO:0000256" key="10">
    <source>
        <dbReference type="ARBA" id="ARBA00022917"/>
    </source>
</evidence>
<dbReference type="InterPro" id="IPR033728">
    <property type="entry name" value="ThrRS_core"/>
</dbReference>